<dbReference type="CDD" id="cd04458">
    <property type="entry name" value="CSP_CDS"/>
    <property type="match status" value="1"/>
</dbReference>
<dbReference type="PROSITE" id="PS51857">
    <property type="entry name" value="CSD_2"/>
    <property type="match status" value="1"/>
</dbReference>
<reference evidence="2 3" key="1">
    <citation type="journal article" date="2019" name="Int. J. Syst. Evol. Microbiol.">
        <title>The Global Catalogue of Microorganisms (GCM) 10K type strain sequencing project: providing services to taxonomists for standard genome sequencing and annotation.</title>
        <authorList>
            <consortium name="The Broad Institute Genomics Platform"/>
            <consortium name="The Broad Institute Genome Sequencing Center for Infectious Disease"/>
            <person name="Wu L."/>
            <person name="Ma J."/>
        </authorList>
    </citation>
    <scope>NUCLEOTIDE SEQUENCE [LARGE SCALE GENOMIC DNA]</scope>
    <source>
        <strain evidence="2 3">JCM 7356</strain>
    </source>
</reference>
<dbReference type="InterPro" id="IPR050181">
    <property type="entry name" value="Cold_shock_domain"/>
</dbReference>
<dbReference type="Gene3D" id="2.40.50.140">
    <property type="entry name" value="Nucleic acid-binding proteins"/>
    <property type="match status" value="1"/>
</dbReference>
<name>A0ABN3DDW8_9ACTN</name>
<dbReference type="PANTHER" id="PTHR11544">
    <property type="entry name" value="COLD SHOCK DOMAIN CONTAINING PROTEINS"/>
    <property type="match status" value="1"/>
</dbReference>
<dbReference type="InterPro" id="IPR012340">
    <property type="entry name" value="NA-bd_OB-fold"/>
</dbReference>
<protein>
    <submittedName>
        <fullName evidence="2">Cold shock domain-containing protein</fullName>
    </submittedName>
</protein>
<dbReference type="Proteomes" id="UP001500305">
    <property type="component" value="Unassembled WGS sequence"/>
</dbReference>
<evidence type="ECO:0000259" key="1">
    <source>
        <dbReference type="PROSITE" id="PS51857"/>
    </source>
</evidence>
<comment type="caution">
    <text evidence="2">The sequence shown here is derived from an EMBL/GenBank/DDBJ whole genome shotgun (WGS) entry which is preliminary data.</text>
</comment>
<dbReference type="Pfam" id="PF00313">
    <property type="entry name" value="CSD"/>
    <property type="match status" value="1"/>
</dbReference>
<feature type="domain" description="CSD" evidence="1">
    <location>
        <begin position="5"/>
        <end position="69"/>
    </location>
</feature>
<dbReference type="EMBL" id="BAAATR010000002">
    <property type="protein sequence ID" value="GAA2228335.1"/>
    <property type="molecule type" value="Genomic_DNA"/>
</dbReference>
<dbReference type="InterPro" id="IPR002059">
    <property type="entry name" value="CSP_DNA-bd"/>
</dbReference>
<evidence type="ECO:0000313" key="2">
    <source>
        <dbReference type="EMBL" id="GAA2228335.1"/>
    </source>
</evidence>
<dbReference type="InterPro" id="IPR011129">
    <property type="entry name" value="CSD"/>
</dbReference>
<gene>
    <name evidence="2" type="ORF">GCM10010430_04960</name>
</gene>
<evidence type="ECO:0000313" key="3">
    <source>
        <dbReference type="Proteomes" id="UP001500305"/>
    </source>
</evidence>
<sequence length="155" mass="16656">MWFVLVSGRVLRFDDVRGYGFIASDLGGEDVFMHANDLTEEKYLFRSGVRVEFELQDGDRGPVASQVRLLDSAGSDGSAARPAPQRRLLRSGDLANGGVSADASCGASDALPTADFRQQLTELLLKEVPTLTSAQILQIREAVVASAQSRGWVAA</sequence>
<proteinExistence type="predicted"/>
<dbReference type="SUPFAM" id="SSF50249">
    <property type="entry name" value="Nucleic acid-binding proteins"/>
    <property type="match status" value="1"/>
</dbReference>
<organism evidence="2 3">
    <name type="scientific">Kitasatospora cystarginea</name>
    <dbReference type="NCBI Taxonomy" id="58350"/>
    <lineage>
        <taxon>Bacteria</taxon>
        <taxon>Bacillati</taxon>
        <taxon>Actinomycetota</taxon>
        <taxon>Actinomycetes</taxon>
        <taxon>Kitasatosporales</taxon>
        <taxon>Streptomycetaceae</taxon>
        <taxon>Kitasatospora</taxon>
    </lineage>
</organism>
<keyword evidence="3" id="KW-1185">Reference proteome</keyword>
<dbReference type="SMART" id="SM00357">
    <property type="entry name" value="CSP"/>
    <property type="match status" value="1"/>
</dbReference>
<accession>A0ABN3DDW8</accession>
<dbReference type="PRINTS" id="PR00050">
    <property type="entry name" value="COLDSHOCK"/>
</dbReference>